<keyword evidence="2" id="KW-1185">Reference proteome</keyword>
<protein>
    <submittedName>
        <fullName evidence="1 3">Uncharacterized protein</fullName>
    </submittedName>
</protein>
<dbReference type="EMBL" id="UYRS01005471">
    <property type="protein sequence ID" value="VDK27146.1"/>
    <property type="molecule type" value="Genomic_DNA"/>
</dbReference>
<dbReference type="OrthoDB" id="941555at2759"/>
<gene>
    <name evidence="1" type="ORF">TASK_LOCUS3082</name>
</gene>
<reference evidence="1 2" key="2">
    <citation type="submission" date="2018-11" db="EMBL/GenBank/DDBJ databases">
        <authorList>
            <consortium name="Pathogen Informatics"/>
        </authorList>
    </citation>
    <scope>NUCLEOTIDE SEQUENCE [LARGE SCALE GENOMIC DNA]</scope>
</reference>
<dbReference type="STRING" id="60517.A0A0R3W088"/>
<dbReference type="Proteomes" id="UP000282613">
    <property type="component" value="Unassembled WGS sequence"/>
</dbReference>
<dbReference type="Gene3D" id="2.60.210.10">
    <property type="entry name" value="Apoptosis, Tumor Necrosis Factor Receptor Associated Protein 2, Chain A"/>
    <property type="match status" value="1"/>
</dbReference>
<evidence type="ECO:0000313" key="1">
    <source>
        <dbReference type="EMBL" id="VDK27146.1"/>
    </source>
</evidence>
<reference evidence="3" key="1">
    <citation type="submission" date="2017-02" db="UniProtKB">
        <authorList>
            <consortium name="WormBaseParasite"/>
        </authorList>
    </citation>
    <scope>IDENTIFICATION</scope>
</reference>
<dbReference type="AlphaFoldDB" id="A0A0R3W088"/>
<proteinExistence type="predicted"/>
<dbReference type="WBParaSite" id="TASK_0000308201-mRNA-1">
    <property type="protein sequence ID" value="TASK_0000308201-mRNA-1"/>
    <property type="gene ID" value="TASK_0000308201"/>
</dbReference>
<sequence length="77" mass="8549">MANSHVHLPSCLVDIHSLAIEKLAISILFPCRDKEVVFMATDIALSEAVDWVMMQLCPGHCAMLVLEQERQAIEGTQ</sequence>
<evidence type="ECO:0000313" key="3">
    <source>
        <dbReference type="WBParaSite" id="TASK_0000308201-mRNA-1"/>
    </source>
</evidence>
<accession>A0A0R3W088</accession>
<organism evidence="3">
    <name type="scientific">Taenia asiatica</name>
    <name type="common">Asian tapeworm</name>
    <dbReference type="NCBI Taxonomy" id="60517"/>
    <lineage>
        <taxon>Eukaryota</taxon>
        <taxon>Metazoa</taxon>
        <taxon>Spiralia</taxon>
        <taxon>Lophotrochozoa</taxon>
        <taxon>Platyhelminthes</taxon>
        <taxon>Cestoda</taxon>
        <taxon>Eucestoda</taxon>
        <taxon>Cyclophyllidea</taxon>
        <taxon>Taeniidae</taxon>
        <taxon>Taenia</taxon>
    </lineage>
</organism>
<name>A0A0R3W088_TAEAS</name>
<dbReference type="InterPro" id="IPR008974">
    <property type="entry name" value="TRAF-like"/>
</dbReference>
<evidence type="ECO:0000313" key="2">
    <source>
        <dbReference type="Proteomes" id="UP000282613"/>
    </source>
</evidence>